<dbReference type="InterPro" id="IPR058865">
    <property type="entry name" value="GDPGP1_C"/>
</dbReference>
<gene>
    <name evidence="3" type="ORF">IAA73_06315</name>
</gene>
<dbReference type="InterPro" id="IPR046320">
    <property type="entry name" value="DUF4922"/>
</dbReference>
<dbReference type="Proteomes" id="UP000823641">
    <property type="component" value="Unassembled WGS sequence"/>
</dbReference>
<dbReference type="InterPro" id="IPR036265">
    <property type="entry name" value="HIT-like_sf"/>
</dbReference>
<name>A0A9D9HU32_9BACT</name>
<comment type="caution">
    <text evidence="3">The sequence shown here is derived from an EMBL/GenBank/DDBJ whole genome shotgun (WGS) entry which is preliminary data.</text>
</comment>
<dbReference type="SUPFAM" id="SSF54197">
    <property type="entry name" value="HIT-like"/>
    <property type="match status" value="1"/>
</dbReference>
<evidence type="ECO:0000313" key="4">
    <source>
        <dbReference type="Proteomes" id="UP000823641"/>
    </source>
</evidence>
<reference evidence="3" key="1">
    <citation type="submission" date="2020-10" db="EMBL/GenBank/DDBJ databases">
        <authorList>
            <person name="Gilroy R."/>
        </authorList>
    </citation>
    <scope>NUCLEOTIDE SEQUENCE</scope>
    <source>
        <strain evidence="3">G3-3990</strain>
    </source>
</reference>
<organism evidence="3 4">
    <name type="scientific">Candidatus Gallipaludibacter merdavium</name>
    <dbReference type="NCBI Taxonomy" id="2840839"/>
    <lineage>
        <taxon>Bacteria</taxon>
        <taxon>Pseudomonadati</taxon>
        <taxon>Bacteroidota</taxon>
        <taxon>Bacteroidia</taxon>
        <taxon>Bacteroidales</taxon>
        <taxon>Candidatus Gallipaludibacter</taxon>
    </lineage>
</organism>
<accession>A0A9D9HU32</accession>
<feature type="domain" description="DUF4922" evidence="1">
    <location>
        <begin position="12"/>
        <end position="156"/>
    </location>
</feature>
<feature type="domain" description="GDPGP1-like C-terminal" evidence="2">
    <location>
        <begin position="180"/>
        <end position="296"/>
    </location>
</feature>
<dbReference type="Pfam" id="PF26216">
    <property type="entry name" value="GDPGP1_C"/>
    <property type="match status" value="1"/>
</dbReference>
<protein>
    <submittedName>
        <fullName evidence="3">DUF4922 domain-containing protein</fullName>
    </submittedName>
</protein>
<dbReference type="AlphaFoldDB" id="A0A9D9HU32"/>
<proteinExistence type="predicted"/>
<dbReference type="Pfam" id="PF16269">
    <property type="entry name" value="DUF4922"/>
    <property type="match status" value="1"/>
</dbReference>
<evidence type="ECO:0000259" key="2">
    <source>
        <dbReference type="Pfam" id="PF26216"/>
    </source>
</evidence>
<sequence>MDDCLKSEAHELFRSQLQDWELARTNYSALCNVKVREFAFDRFNVKVQFNPARMVSTGAKINRDAIASRPCFLCKANRPSAQERVLWRSYELLVNPYPIFPEHYTIAHVTHRDQALLPYIGDMVDLARALPDMLVFYNGPHCGASAPDHMHFQAGTLDFLPITGDYARMRYDRKRLAKMGAYEIYSLKNYLRSVVCIESEKGDAVCAAFEWLYSILEPQDNEPMMNVCCCYVEGKWLLFIFPRRAFRPWQYEAEGEKQLLVSPATVEMGGIMVVPVEEHFNRINREDIISIYSQVSAII</sequence>
<evidence type="ECO:0000259" key="1">
    <source>
        <dbReference type="Pfam" id="PF16269"/>
    </source>
</evidence>
<evidence type="ECO:0000313" key="3">
    <source>
        <dbReference type="EMBL" id="MBO8459928.1"/>
    </source>
</evidence>
<reference evidence="3" key="2">
    <citation type="journal article" date="2021" name="PeerJ">
        <title>Extensive microbial diversity within the chicken gut microbiome revealed by metagenomics and culture.</title>
        <authorList>
            <person name="Gilroy R."/>
            <person name="Ravi A."/>
            <person name="Getino M."/>
            <person name="Pursley I."/>
            <person name="Horton D.L."/>
            <person name="Alikhan N.F."/>
            <person name="Baker D."/>
            <person name="Gharbi K."/>
            <person name="Hall N."/>
            <person name="Watson M."/>
            <person name="Adriaenssens E.M."/>
            <person name="Foster-Nyarko E."/>
            <person name="Jarju S."/>
            <person name="Secka A."/>
            <person name="Antonio M."/>
            <person name="Oren A."/>
            <person name="Chaudhuri R.R."/>
            <person name="La Ragione R."/>
            <person name="Hildebrand F."/>
            <person name="Pallen M.J."/>
        </authorList>
    </citation>
    <scope>NUCLEOTIDE SEQUENCE</scope>
    <source>
        <strain evidence="3">G3-3990</strain>
    </source>
</reference>
<dbReference type="EMBL" id="JADIMG010000064">
    <property type="protein sequence ID" value="MBO8459928.1"/>
    <property type="molecule type" value="Genomic_DNA"/>
</dbReference>